<proteinExistence type="predicted"/>
<evidence type="ECO:0000313" key="1">
    <source>
        <dbReference type="EMBL" id="DAF97145.1"/>
    </source>
</evidence>
<dbReference type="EMBL" id="BK016126">
    <property type="protein sequence ID" value="DAF97145.1"/>
    <property type="molecule type" value="Genomic_DNA"/>
</dbReference>
<name>A0A8S5URM0_9CAUD</name>
<protein>
    <submittedName>
        <fullName evidence="1">HICA protein</fullName>
    </submittedName>
</protein>
<sequence length="64" mass="7428">MKAHAKAIAALEESGYSFARHGANHDIYYNKALGVLIPLKRHDFDESDLRYIKSEIEKNRRRRG</sequence>
<organism evidence="1">
    <name type="scientific">Siphoviridae sp. cthae16</name>
    <dbReference type="NCBI Taxonomy" id="2825617"/>
    <lineage>
        <taxon>Viruses</taxon>
        <taxon>Duplodnaviria</taxon>
        <taxon>Heunggongvirae</taxon>
        <taxon>Uroviricota</taxon>
        <taxon>Caudoviricetes</taxon>
    </lineage>
</organism>
<accession>A0A8S5URM0</accession>
<reference evidence="1" key="1">
    <citation type="journal article" date="2021" name="Proc. Natl. Acad. Sci. U.S.A.">
        <title>A Catalog of Tens of Thousands of Viruses from Human Metagenomes Reveals Hidden Associations with Chronic Diseases.</title>
        <authorList>
            <person name="Tisza M.J."/>
            <person name="Buck C.B."/>
        </authorList>
    </citation>
    <scope>NUCLEOTIDE SEQUENCE</scope>
    <source>
        <strain evidence="1">Cthae16</strain>
    </source>
</reference>